<feature type="domain" description="RecQ mediated genome instability protein 1 OB-fold" evidence="5">
    <location>
        <begin position="66"/>
        <end position="206"/>
    </location>
</feature>
<feature type="compositionally biased region" description="Polar residues" evidence="4">
    <location>
        <begin position="251"/>
        <end position="266"/>
    </location>
</feature>
<feature type="region of interest" description="Disordered" evidence="4">
    <location>
        <begin position="113"/>
        <end position="133"/>
    </location>
</feature>
<evidence type="ECO:0000256" key="2">
    <source>
        <dbReference type="ARBA" id="ARBA00018987"/>
    </source>
</evidence>
<dbReference type="PANTHER" id="PTHR14790:SF15">
    <property type="entry name" value="RECQ-MEDIATED GENOME INSTABILITY PROTEIN 1"/>
    <property type="match status" value="1"/>
</dbReference>
<evidence type="ECO:0000256" key="1">
    <source>
        <dbReference type="ARBA" id="ARBA00006395"/>
    </source>
</evidence>
<feature type="compositionally biased region" description="Basic and acidic residues" evidence="4">
    <location>
        <begin position="115"/>
        <end position="131"/>
    </location>
</feature>
<feature type="domain" description="RecQ-mediated genome instability protein 1 C-terminal OB-fold" evidence="6">
    <location>
        <begin position="613"/>
        <end position="720"/>
    </location>
</feature>
<dbReference type="GO" id="GO:0016604">
    <property type="term" value="C:nuclear body"/>
    <property type="evidence" value="ECO:0007669"/>
    <property type="project" value="TreeGrafter"/>
</dbReference>
<dbReference type="GO" id="GO:0031422">
    <property type="term" value="C:RecQ family helicase-topoisomerase III complex"/>
    <property type="evidence" value="ECO:0007669"/>
    <property type="project" value="TreeGrafter"/>
</dbReference>
<name>A0A0A9WU02_LYGHE</name>
<feature type="region of interest" description="Disordered" evidence="4">
    <location>
        <begin position="290"/>
        <end position="372"/>
    </location>
</feature>
<proteinExistence type="inferred from homology"/>
<dbReference type="InterPro" id="IPR013894">
    <property type="entry name" value="RMI1_OB"/>
</dbReference>
<accession>A0A0A9WU02</accession>
<dbReference type="SMART" id="SM01161">
    <property type="entry name" value="DUF1767"/>
    <property type="match status" value="1"/>
</dbReference>
<feature type="region of interest" description="Disordered" evidence="4">
    <location>
        <begin position="565"/>
        <end position="612"/>
    </location>
</feature>
<dbReference type="Pfam" id="PF21000">
    <property type="entry name" value="RMI1_N_N"/>
    <property type="match status" value="1"/>
</dbReference>
<evidence type="ECO:0000259" key="6">
    <source>
        <dbReference type="Pfam" id="PF16099"/>
    </source>
</evidence>
<dbReference type="GO" id="GO:0000712">
    <property type="term" value="P:resolution of meiotic recombination intermediates"/>
    <property type="evidence" value="ECO:0007669"/>
    <property type="project" value="TreeGrafter"/>
</dbReference>
<organism evidence="8">
    <name type="scientific">Lygus hesperus</name>
    <name type="common">Western plant bug</name>
    <dbReference type="NCBI Taxonomy" id="30085"/>
    <lineage>
        <taxon>Eukaryota</taxon>
        <taxon>Metazoa</taxon>
        <taxon>Ecdysozoa</taxon>
        <taxon>Arthropoda</taxon>
        <taxon>Hexapoda</taxon>
        <taxon>Insecta</taxon>
        <taxon>Pterygota</taxon>
        <taxon>Neoptera</taxon>
        <taxon>Paraneoptera</taxon>
        <taxon>Hemiptera</taxon>
        <taxon>Heteroptera</taxon>
        <taxon>Panheteroptera</taxon>
        <taxon>Cimicomorpha</taxon>
        <taxon>Miridae</taxon>
        <taxon>Mirini</taxon>
        <taxon>Lygus</taxon>
    </lineage>
</organism>
<comment type="similarity">
    <text evidence="1">Belongs to the RMI1 family.</text>
</comment>
<keyword evidence="3" id="KW-0175">Coiled coil</keyword>
<gene>
    <name evidence="8" type="primary">RMI1</name>
    <name evidence="8" type="ORF">CM83_74294</name>
</gene>
<dbReference type="GO" id="GO:0000166">
    <property type="term" value="F:nucleotide binding"/>
    <property type="evidence" value="ECO:0007669"/>
    <property type="project" value="InterPro"/>
</dbReference>
<feature type="region of interest" description="Disordered" evidence="4">
    <location>
        <begin position="438"/>
        <end position="544"/>
    </location>
</feature>
<dbReference type="InterPro" id="IPR049363">
    <property type="entry name" value="RMI1_N"/>
</dbReference>
<protein>
    <recommendedName>
        <fullName evidence="2">RecQ-mediated genome instability protein 1</fullName>
    </recommendedName>
</protein>
<evidence type="ECO:0000259" key="7">
    <source>
        <dbReference type="Pfam" id="PF21000"/>
    </source>
</evidence>
<dbReference type="AlphaFoldDB" id="A0A0A9WU02"/>
<feature type="compositionally biased region" description="Low complexity" evidence="4">
    <location>
        <begin position="576"/>
        <end position="596"/>
    </location>
</feature>
<dbReference type="InterPro" id="IPR042470">
    <property type="entry name" value="RMI1_N_C_sf"/>
</dbReference>
<dbReference type="Pfam" id="PF16099">
    <property type="entry name" value="RMI1_C"/>
    <property type="match status" value="1"/>
</dbReference>
<sequence length="724" mass="80136">MGDAVATVCAQMRSRGVAIPRDNEWLNACIECFVSNTPRHSPNELFDFVFEQWTLADLKDVAAGTLPTGCANCTKMILKGQYAVQFNYFINVAVPAHKQLQKIRRPDAQINLEVDNERQEKDKDSFRDRNNKGNSRSLKIEITDGVTTVVGFESTPIPVIKNKIPGEKAVLTGPIEVRKGVLLLNHNNVTLLGGEVDTLLVPNAEENILARALKQPENPDPYNVENRVPLGSGSAENEQPIRVTAQPPPVSNTTAQFQSTQQSRNTPLEMLDDDVDDALLASLAEALENESFPSQELAPATNVPIRRNQPGPTNPKPSTNSKVASSGNRPPITPTAPKRRPSTSSASKVQSKQQSITTFLSQPKKLDAPVKSRNSEHLFDLSSEMDDFDDDFEQLAAQTASLAEQSVLSKKEDSAAFHDPHRLKRELEQSYITNSNNIPSTAKLVPPSAPCEPSGLNRPNLETSLQKKRKDPIELDVFGRPKIPRGEEYHNSSSTTSSTPEASAFRNPVHEAVSARDSPGNQTEDETYDWLPPPQKANLDHLRPSHEKGKILVDYTDASTLDLDSVPTKETSFPVSSATAQRSDRSSASSETSQPPSGNPIRSGEPFPPRDYPCKRTVLGKVSKVVNKLQLRNAQWILSAIVEAKGIEMEMDFAPEVLDKIFTVTAEEITRQKELIKTNKELKEKFNALLRESQRRIQTLQCEMVVHFKNFISKPVVLDVLRDE</sequence>
<feature type="compositionally biased region" description="Basic and acidic residues" evidence="4">
    <location>
        <begin position="471"/>
        <end position="490"/>
    </location>
</feature>
<evidence type="ECO:0000256" key="3">
    <source>
        <dbReference type="SAM" id="Coils"/>
    </source>
</evidence>
<evidence type="ECO:0000256" key="4">
    <source>
        <dbReference type="SAM" id="MobiDB-lite"/>
    </source>
</evidence>
<dbReference type="GO" id="GO:0000724">
    <property type="term" value="P:double-strand break repair via homologous recombination"/>
    <property type="evidence" value="ECO:0007669"/>
    <property type="project" value="TreeGrafter"/>
</dbReference>
<feature type="compositionally biased region" description="Polar residues" evidence="4">
    <location>
        <begin position="316"/>
        <end position="328"/>
    </location>
</feature>
<reference evidence="8" key="1">
    <citation type="journal article" date="2014" name="PLoS ONE">
        <title>Transcriptome-Based Identification of ABC Transporters in the Western Tarnished Plant Bug Lygus hesperus.</title>
        <authorList>
            <person name="Hull J.J."/>
            <person name="Chaney K."/>
            <person name="Geib S.M."/>
            <person name="Fabrick J.A."/>
            <person name="Brent C.S."/>
            <person name="Walsh D."/>
            <person name="Lavine L.C."/>
        </authorList>
    </citation>
    <scope>NUCLEOTIDE SEQUENCE</scope>
</reference>
<dbReference type="PANTHER" id="PTHR14790">
    <property type="entry name" value="RECQ-MEDIATED GENOME INSTABILITY PROTEIN 1 RMI1"/>
    <property type="match status" value="1"/>
</dbReference>
<evidence type="ECO:0000313" key="8">
    <source>
        <dbReference type="EMBL" id="JAG09968.1"/>
    </source>
</evidence>
<feature type="domain" description="RMI1 N-terminal" evidence="7">
    <location>
        <begin position="22"/>
        <end position="60"/>
    </location>
</feature>
<dbReference type="EMBL" id="GBHO01033636">
    <property type="protein sequence ID" value="JAG09968.1"/>
    <property type="molecule type" value="Transcribed_RNA"/>
</dbReference>
<feature type="compositionally biased region" description="Low complexity" evidence="4">
    <location>
        <begin position="342"/>
        <end position="355"/>
    </location>
</feature>
<dbReference type="InterPro" id="IPR032199">
    <property type="entry name" value="RMI1_C"/>
</dbReference>
<evidence type="ECO:0000259" key="5">
    <source>
        <dbReference type="Pfam" id="PF08585"/>
    </source>
</evidence>
<dbReference type="Pfam" id="PF08585">
    <property type="entry name" value="RMI1_N_C"/>
    <property type="match status" value="1"/>
</dbReference>
<feature type="coiled-coil region" evidence="3">
    <location>
        <begin position="672"/>
        <end position="703"/>
    </location>
</feature>
<dbReference type="Gene3D" id="2.40.50.770">
    <property type="entry name" value="RecQ-mediated genome instability protein Rmi1, C-terminal domain"/>
    <property type="match status" value="1"/>
</dbReference>
<feature type="region of interest" description="Disordered" evidence="4">
    <location>
        <begin position="215"/>
        <end position="267"/>
    </location>
</feature>
<reference evidence="8" key="2">
    <citation type="submission" date="2014-07" db="EMBL/GenBank/DDBJ databases">
        <authorList>
            <person name="Hull J."/>
        </authorList>
    </citation>
    <scope>NUCLEOTIDE SEQUENCE</scope>
</reference>